<organism evidence="2 3">
    <name type="scientific">Ustilago hordei</name>
    <name type="common">Barley covered smut fungus</name>
    <dbReference type="NCBI Taxonomy" id="120017"/>
    <lineage>
        <taxon>Eukaryota</taxon>
        <taxon>Fungi</taxon>
        <taxon>Dikarya</taxon>
        <taxon>Basidiomycota</taxon>
        <taxon>Ustilaginomycotina</taxon>
        <taxon>Ustilaginomycetes</taxon>
        <taxon>Ustilaginales</taxon>
        <taxon>Ustilaginaceae</taxon>
        <taxon>Ustilago</taxon>
    </lineage>
</organism>
<name>I2G5G5_USTHO</name>
<dbReference type="OrthoDB" id="265761at2759"/>
<dbReference type="AlphaFoldDB" id="I2G5G5"/>
<dbReference type="EMBL" id="CAGI01000191">
    <property type="protein sequence ID" value="CCF54408.1"/>
    <property type="molecule type" value="Genomic_DNA"/>
</dbReference>
<comment type="caution">
    <text evidence="2">The sequence shown here is derived from an EMBL/GenBank/DDBJ whole genome shotgun (WGS) entry which is preliminary data.</text>
</comment>
<accession>I2G5G5</accession>
<proteinExistence type="inferred from homology"/>
<evidence type="ECO:0000313" key="3">
    <source>
        <dbReference type="Proteomes" id="UP000006174"/>
    </source>
</evidence>
<gene>
    <name evidence="2" type="ORF">UHOR_02144</name>
</gene>
<comment type="similarity">
    <text evidence="1">Belongs to the lcsJ thioesterase family.</text>
</comment>
<dbReference type="OMA" id="ECDWNGH"/>
<dbReference type="Gene3D" id="3.10.129.10">
    <property type="entry name" value="Hotdog Thioesterase"/>
    <property type="match status" value="1"/>
</dbReference>
<dbReference type="SUPFAM" id="SSF54637">
    <property type="entry name" value="Thioesterase/thiol ester dehydrase-isomerase"/>
    <property type="match status" value="1"/>
</dbReference>
<dbReference type="InterPro" id="IPR051490">
    <property type="entry name" value="THEM6_lcsJ_thioesterase"/>
</dbReference>
<dbReference type="PANTHER" id="PTHR12475">
    <property type="match status" value="1"/>
</dbReference>
<dbReference type="InterPro" id="IPR029069">
    <property type="entry name" value="HotDog_dom_sf"/>
</dbReference>
<keyword evidence="3" id="KW-1185">Reference proteome</keyword>
<evidence type="ECO:0008006" key="4">
    <source>
        <dbReference type="Google" id="ProtNLM"/>
    </source>
</evidence>
<dbReference type="Pfam" id="PF13279">
    <property type="entry name" value="4HBT_2"/>
    <property type="match status" value="1"/>
</dbReference>
<protein>
    <recommendedName>
        <fullName evidence="4">Thioesterase</fullName>
    </recommendedName>
</protein>
<evidence type="ECO:0000313" key="2">
    <source>
        <dbReference type="EMBL" id="CCF54408.1"/>
    </source>
</evidence>
<sequence length="368" mass="41377">MAASSSKSSLSVSSLASIGAVAAMLSPWGLSTLKALLLEPIRVNPPVWLRVLFGLLVVANIRSTPLLWHIRVWYPAIKAIVCARAWFLTPKSQALSHKAIQPQLRLETLPIGKDIFEDLSSHSFLATLDECDWNGHLSNSSYSRSLDCARMTHNIPRFIKMFSDGGWVALGGSGFNFHREIPMLARYTIRMSVEAWDDKWLYLVGRFVSPAKASSKKPAAAACSASTDAITERLLPGEMLYCTSTSRYVCKAGRRTIPPWLMIAASGYGTTSCNWEKAEKLRVYYLEKERKAYLEKTGKKSISAKADAKLRKKAALLRQYRLQAERQGTEEEAWMDKSYWDLEEWETRRKQGLQRLLTSVGVLPPLEK</sequence>
<evidence type="ECO:0000256" key="1">
    <source>
        <dbReference type="ARBA" id="ARBA00038476"/>
    </source>
</evidence>
<dbReference type="Proteomes" id="UP000006174">
    <property type="component" value="Unassembled WGS sequence"/>
</dbReference>
<dbReference type="PANTHER" id="PTHR12475:SF4">
    <property type="entry name" value="PROTEIN THEM6"/>
    <property type="match status" value="1"/>
</dbReference>
<reference evidence="2 3" key="1">
    <citation type="journal article" date="2012" name="Plant Cell">
        <title>Genome comparison of barley and maize smut fungi reveals targeted loss of RNA silencing components and species-specific presence of transposable elements.</title>
        <authorList>
            <person name="Laurie J.D."/>
            <person name="Ali S."/>
            <person name="Linning R."/>
            <person name="Mannhaupt G."/>
            <person name="Wong P."/>
            <person name="Gueldener U."/>
            <person name="Muensterkoetter M."/>
            <person name="Moore R."/>
            <person name="Kahmann R."/>
            <person name="Bakkeren G."/>
            <person name="Schirawski J."/>
        </authorList>
    </citation>
    <scope>NUCLEOTIDE SEQUENCE [LARGE SCALE GENOMIC DNA]</scope>
    <source>
        <strain evidence="3">Uh4875-4</strain>
    </source>
</reference>
<dbReference type="HOGENOM" id="CLU_043860_0_0_1"/>
<dbReference type="eggNOG" id="KOG4366">
    <property type="taxonomic scope" value="Eukaryota"/>
</dbReference>